<dbReference type="Proteomes" id="UP000293300">
    <property type="component" value="Unassembled WGS sequence"/>
</dbReference>
<reference evidence="3 4" key="1">
    <citation type="submission" date="2019-02" db="EMBL/GenBank/DDBJ databases">
        <title>Flavobacterium sp. RD-2-33 isolated from forest soil.</title>
        <authorList>
            <person name="Chaudhary D.K."/>
        </authorList>
    </citation>
    <scope>NUCLEOTIDE SEQUENCE [LARGE SCALE GENOMIC DNA]</scope>
    <source>
        <strain evidence="3 4">RD-2-33</strain>
    </source>
</reference>
<comment type="caution">
    <text evidence="3">The sequence shown here is derived from an EMBL/GenBank/DDBJ whole genome shotgun (WGS) entry which is preliminary data.</text>
</comment>
<keyword evidence="4" id="KW-1185">Reference proteome</keyword>
<dbReference type="RefSeq" id="WP_131474982.1">
    <property type="nucleotide sequence ID" value="NZ_SJPE01000002.1"/>
</dbReference>
<gene>
    <name evidence="3" type="ORF">EZL74_02330</name>
</gene>
<sequence length="135" mass="15213">MKKILIAVAFAFVSQVGFAQDEAFKKDVLKVIEMSGAANQMKSAKDQILQMVPKEKQAAFIIEFDATLPALYDKLAKIYMEEYTKEDIKAMLAFYDSPVGKKINEKAGIMLEKQQAAGQEWGQGLQGMMMKYMQQ</sequence>
<keyword evidence="1" id="KW-0732">Signal</keyword>
<evidence type="ECO:0000313" key="3">
    <source>
        <dbReference type="EMBL" id="TBX70532.1"/>
    </source>
</evidence>
<accession>A0A4Q9Z2D7</accession>
<feature type="domain" description="DUF2059" evidence="2">
    <location>
        <begin position="72"/>
        <end position="126"/>
    </location>
</feature>
<evidence type="ECO:0000256" key="1">
    <source>
        <dbReference type="SAM" id="SignalP"/>
    </source>
</evidence>
<name>A0A4Q9Z2D7_9FLAO</name>
<evidence type="ECO:0000259" key="2">
    <source>
        <dbReference type="Pfam" id="PF09832"/>
    </source>
</evidence>
<dbReference type="OrthoDB" id="1143459at2"/>
<feature type="chain" id="PRO_5020401396" evidence="1">
    <location>
        <begin position="20"/>
        <end position="135"/>
    </location>
</feature>
<organism evidence="3 4">
    <name type="scientific">Flavobacterium silvisoli</name>
    <dbReference type="NCBI Taxonomy" id="2529433"/>
    <lineage>
        <taxon>Bacteria</taxon>
        <taxon>Pseudomonadati</taxon>
        <taxon>Bacteroidota</taxon>
        <taxon>Flavobacteriia</taxon>
        <taxon>Flavobacteriales</taxon>
        <taxon>Flavobacteriaceae</taxon>
        <taxon>Flavobacterium</taxon>
    </lineage>
</organism>
<dbReference type="AlphaFoldDB" id="A0A4Q9Z2D7"/>
<dbReference type="InterPro" id="IPR018637">
    <property type="entry name" value="DUF2059"/>
</dbReference>
<dbReference type="EMBL" id="SJPE01000002">
    <property type="protein sequence ID" value="TBX70532.1"/>
    <property type="molecule type" value="Genomic_DNA"/>
</dbReference>
<evidence type="ECO:0000313" key="4">
    <source>
        <dbReference type="Proteomes" id="UP000293300"/>
    </source>
</evidence>
<proteinExistence type="predicted"/>
<feature type="signal peptide" evidence="1">
    <location>
        <begin position="1"/>
        <end position="19"/>
    </location>
</feature>
<dbReference type="Pfam" id="PF09832">
    <property type="entry name" value="DUF2059"/>
    <property type="match status" value="1"/>
</dbReference>
<protein>
    <submittedName>
        <fullName evidence="3">DUF2059 domain-containing protein</fullName>
    </submittedName>
</protein>